<dbReference type="SUPFAM" id="SSF52129">
    <property type="entry name" value="Caspase-like"/>
    <property type="match status" value="1"/>
</dbReference>
<proteinExistence type="predicted"/>
<protein>
    <recommendedName>
        <fullName evidence="3">Gingipain domain-containing protein</fullName>
    </recommendedName>
</protein>
<evidence type="ECO:0000259" key="3">
    <source>
        <dbReference type="Pfam" id="PF01364"/>
    </source>
</evidence>
<name>A0ABY6HS54_9ARCH</name>
<dbReference type="Pfam" id="PF01364">
    <property type="entry name" value="Peptidase_C25"/>
    <property type="match status" value="1"/>
</dbReference>
<evidence type="ECO:0000313" key="4">
    <source>
        <dbReference type="EMBL" id="UYP45299.1"/>
    </source>
</evidence>
<keyword evidence="5" id="KW-1185">Reference proteome</keyword>
<organism evidence="4 5">
    <name type="scientific">Candidatus Lokiarchaeum ossiferum</name>
    <dbReference type="NCBI Taxonomy" id="2951803"/>
    <lineage>
        <taxon>Archaea</taxon>
        <taxon>Promethearchaeati</taxon>
        <taxon>Promethearchaeota</taxon>
        <taxon>Promethearchaeia</taxon>
        <taxon>Promethearchaeales</taxon>
        <taxon>Promethearchaeaceae</taxon>
        <taxon>Candidatus Lokiarchaeum</taxon>
    </lineage>
</organism>
<sequence length="733" mass="82664">MSNIIIRSKKASLALVLSLLCVSFLFNAENSNVAFVSAIDSTIIDEMMGEVATKVKSEISESWYDVNYTMLLITPNISDYIVAAEEFAAWKSSRGIPSLVVSNFSAYEGRDIPEKIRNAIISYYEIYPIEWILLMGDTDLIPIRYVYNPDTPLVKDNENFGSEYLKPTDFYYADLTGNWNIDGDEYWGEHWEWNGSTKVGEKELDYDPEVYVGRFPANTISELNSIIDKTIFYENGSNAGDWMGRYVSISGLSNGPNPEEGDPDGEHEGVVSQYIIDNLIEGNMDWVHYYENSYYTPIEDSRVSILTKTKALTAINNGASILAYAGHGSASAFSAKYALSSSDVSSLTNYGRYSMIYADACSTNRFDGDTLGEEFVLSQGNAGIGYIGALRLSWYYPGDVDLEYDNRALFKLFMREMFENGHYQQGKALYESKWAYANSEWFLDAESNYNFSYFEMERKSLLTYALVGDPSVDIYTSSPTAISPLLALGDQVYEGGKYSFQLTDQNGDIVPNATLTLFSDNKYFQVKGGKDGVVSFFLPHGQFSLNYSIFAHNFIPVFGSFDVLLDDITPKISSIEIFPQNPTVSDKITITATLDDSGVGVCRGYLVFSNSEFANYTLYEMESINFSRNFGIELPLLDYGTYQYGIIAYDYMNHGNTTFYSLQEYNFKIKTPLQFYILSILNFSVVAMGIAAFVSINLFRKKKKLTELTLELSFDDILSDQFEEVVKNFSRND</sequence>
<dbReference type="InterPro" id="IPR029030">
    <property type="entry name" value="Caspase-like_dom_sf"/>
</dbReference>
<keyword evidence="1" id="KW-0732">Signal</keyword>
<accession>A0ABY6HS54</accession>
<keyword evidence="2" id="KW-1133">Transmembrane helix</keyword>
<reference evidence="4" key="1">
    <citation type="submission" date="2022-09" db="EMBL/GenBank/DDBJ databases">
        <title>Actin cytoskeleton and complex cell architecture in an #Asgard archaeon.</title>
        <authorList>
            <person name="Ponce Toledo R.I."/>
            <person name="Schleper C."/>
            <person name="Rodrigues Oliveira T."/>
            <person name="Wollweber F."/>
            <person name="Xu J."/>
            <person name="Rittmann S."/>
            <person name="Klingl A."/>
            <person name="Pilhofer M."/>
        </authorList>
    </citation>
    <scope>NUCLEOTIDE SEQUENCE</scope>
    <source>
        <strain evidence="4">B-35</strain>
    </source>
</reference>
<evidence type="ECO:0000256" key="1">
    <source>
        <dbReference type="ARBA" id="ARBA00022729"/>
    </source>
</evidence>
<dbReference type="Proteomes" id="UP001208689">
    <property type="component" value="Chromosome"/>
</dbReference>
<dbReference type="EMBL" id="CP104013">
    <property type="protein sequence ID" value="UYP45299.1"/>
    <property type="molecule type" value="Genomic_DNA"/>
</dbReference>
<evidence type="ECO:0000256" key="2">
    <source>
        <dbReference type="SAM" id="Phobius"/>
    </source>
</evidence>
<dbReference type="InterPro" id="IPR001769">
    <property type="entry name" value="Gingipain"/>
</dbReference>
<dbReference type="Gene3D" id="3.40.50.1460">
    <property type="match status" value="1"/>
</dbReference>
<feature type="domain" description="Gingipain" evidence="3">
    <location>
        <begin position="70"/>
        <end position="472"/>
    </location>
</feature>
<feature type="transmembrane region" description="Helical" evidence="2">
    <location>
        <begin position="675"/>
        <end position="699"/>
    </location>
</feature>
<dbReference type="InterPro" id="IPR029031">
    <property type="entry name" value="Gingipain_N_sf"/>
</dbReference>
<dbReference type="Gene3D" id="3.40.50.10390">
    <property type="entry name" value="Gingipain r, domain 1"/>
    <property type="match status" value="1"/>
</dbReference>
<evidence type="ECO:0000313" key="5">
    <source>
        <dbReference type="Proteomes" id="UP001208689"/>
    </source>
</evidence>
<gene>
    <name evidence="4" type="ORF">NEF87_001584</name>
</gene>
<keyword evidence="2" id="KW-0472">Membrane</keyword>
<keyword evidence="2" id="KW-0812">Transmembrane</keyword>